<dbReference type="Gene3D" id="3.80.10.10">
    <property type="entry name" value="Ribonuclease Inhibitor"/>
    <property type="match status" value="1"/>
</dbReference>
<protein>
    <submittedName>
        <fullName evidence="2">Uncharacterized protein</fullName>
    </submittedName>
</protein>
<evidence type="ECO:0000313" key="3">
    <source>
        <dbReference type="EMBL" id="KAF4734076.1"/>
    </source>
</evidence>
<dbReference type="InterPro" id="IPR032675">
    <property type="entry name" value="LRR_dom_sf"/>
</dbReference>
<dbReference type="SUPFAM" id="SSF52047">
    <property type="entry name" value="RNI-like"/>
    <property type="match status" value="1"/>
</dbReference>
<evidence type="ECO:0000313" key="4">
    <source>
        <dbReference type="Proteomes" id="UP000553632"/>
    </source>
</evidence>
<dbReference type="OMA" id="DAIGHAS"/>
<evidence type="ECO:0000313" key="2">
    <source>
        <dbReference type="EMBL" id="KAF4679620.1"/>
    </source>
</evidence>
<feature type="non-terminal residue" evidence="2">
    <location>
        <position position="1"/>
    </location>
</feature>
<feature type="compositionally biased region" description="Basic and acidic residues" evidence="1">
    <location>
        <begin position="172"/>
        <end position="187"/>
    </location>
</feature>
<feature type="region of interest" description="Disordered" evidence="1">
    <location>
        <begin position="159"/>
        <end position="187"/>
    </location>
</feature>
<name>A0A7J6N802_PEROL</name>
<gene>
    <name evidence="2" type="ORF">FOZ62_005068</name>
    <name evidence="3" type="ORF">FOZ63_005641</name>
</gene>
<proteinExistence type="predicted"/>
<sequence length="187" mass="20440">MTLSTALDLSFGGGGFDLLDDVSLLGAGLPSVIIERILASLDTTRLRALDIRGNEIDPQTAREMARRLGPTFKTMRECNGLPIQDIIGNATRRLRLNGFRGRHHFFGIEAFGAHVLVGLLPENTSLVEIDFRLNGIGLTAAAELGEACPKSQVRYVNQLGSRKRPGHGTPLDLKELRETAEPRLRLS</sequence>
<dbReference type="Proteomes" id="UP000553632">
    <property type="component" value="Unassembled WGS sequence"/>
</dbReference>
<organism evidence="2 5">
    <name type="scientific">Perkinsus olseni</name>
    <name type="common">Perkinsus atlanticus</name>
    <dbReference type="NCBI Taxonomy" id="32597"/>
    <lineage>
        <taxon>Eukaryota</taxon>
        <taxon>Sar</taxon>
        <taxon>Alveolata</taxon>
        <taxon>Perkinsozoa</taxon>
        <taxon>Perkinsea</taxon>
        <taxon>Perkinsida</taxon>
        <taxon>Perkinsidae</taxon>
        <taxon>Perkinsus</taxon>
    </lineage>
</organism>
<accession>A0A7J6N802</accession>
<evidence type="ECO:0000313" key="5">
    <source>
        <dbReference type="Proteomes" id="UP000574390"/>
    </source>
</evidence>
<dbReference type="Proteomes" id="UP000574390">
    <property type="component" value="Unassembled WGS sequence"/>
</dbReference>
<dbReference type="EMBL" id="JABANM010037939">
    <property type="protein sequence ID" value="KAF4679620.1"/>
    <property type="molecule type" value="Genomic_DNA"/>
</dbReference>
<keyword evidence="4" id="KW-1185">Reference proteome</keyword>
<evidence type="ECO:0000256" key="1">
    <source>
        <dbReference type="SAM" id="MobiDB-lite"/>
    </source>
</evidence>
<comment type="caution">
    <text evidence="2">The sequence shown here is derived from an EMBL/GenBank/DDBJ whole genome shotgun (WGS) entry which is preliminary data.</text>
</comment>
<reference evidence="4 5" key="1">
    <citation type="submission" date="2020-04" db="EMBL/GenBank/DDBJ databases">
        <title>Perkinsus olseni comparative genomics.</title>
        <authorList>
            <person name="Bogema D.R."/>
        </authorList>
    </citation>
    <scope>NUCLEOTIDE SEQUENCE [LARGE SCALE GENOMIC DNA]</scope>
    <source>
        <strain evidence="2">ATCC PRA-205</strain>
        <strain evidence="3 4">ATCC PRA-207</strain>
    </source>
</reference>
<dbReference type="AlphaFoldDB" id="A0A7J6N802"/>
<dbReference type="EMBL" id="JABANO010017094">
    <property type="protein sequence ID" value="KAF4734076.1"/>
    <property type="molecule type" value="Genomic_DNA"/>
</dbReference>